<dbReference type="GO" id="GO:0016020">
    <property type="term" value="C:membrane"/>
    <property type="evidence" value="ECO:0007669"/>
    <property type="project" value="UniProtKB-SubCell"/>
</dbReference>
<dbReference type="OrthoDB" id="9793589at2"/>
<keyword evidence="10" id="KW-1185">Reference proteome</keyword>
<dbReference type="InterPro" id="IPR006153">
    <property type="entry name" value="Cation/H_exchanger_TM"/>
</dbReference>
<feature type="transmembrane region" description="Helical" evidence="7">
    <location>
        <begin position="85"/>
        <end position="106"/>
    </location>
</feature>
<dbReference type="Pfam" id="PF00999">
    <property type="entry name" value="Na_H_Exchanger"/>
    <property type="match status" value="1"/>
</dbReference>
<feature type="transmembrane region" description="Helical" evidence="7">
    <location>
        <begin position="305"/>
        <end position="327"/>
    </location>
</feature>
<evidence type="ECO:0000256" key="7">
    <source>
        <dbReference type="SAM" id="Phobius"/>
    </source>
</evidence>
<evidence type="ECO:0000256" key="2">
    <source>
        <dbReference type="ARBA" id="ARBA00022448"/>
    </source>
</evidence>
<evidence type="ECO:0000256" key="6">
    <source>
        <dbReference type="ARBA" id="ARBA00023136"/>
    </source>
</evidence>
<evidence type="ECO:0000313" key="10">
    <source>
        <dbReference type="Proteomes" id="UP000283644"/>
    </source>
</evidence>
<evidence type="ECO:0000256" key="5">
    <source>
        <dbReference type="ARBA" id="ARBA00023065"/>
    </source>
</evidence>
<feature type="transmembrane region" description="Helical" evidence="7">
    <location>
        <begin position="46"/>
        <end position="65"/>
    </location>
</feature>
<dbReference type="InterPro" id="IPR050794">
    <property type="entry name" value="CPA2_transporter"/>
</dbReference>
<feature type="transmembrane region" description="Helical" evidence="7">
    <location>
        <begin position="187"/>
        <end position="208"/>
    </location>
</feature>
<gene>
    <name evidence="9" type="ORF">D0Z08_07090</name>
</gene>
<dbReference type="Proteomes" id="UP000283644">
    <property type="component" value="Unassembled WGS sequence"/>
</dbReference>
<keyword evidence="6 7" id="KW-0472">Membrane</keyword>
<feature type="transmembrane region" description="Helical" evidence="7">
    <location>
        <begin position="20"/>
        <end position="39"/>
    </location>
</feature>
<feature type="transmembrane region" description="Helical" evidence="7">
    <location>
        <begin position="220"/>
        <end position="239"/>
    </location>
</feature>
<keyword evidence="3 7" id="KW-0812">Transmembrane</keyword>
<keyword evidence="5" id="KW-0406">Ion transport</keyword>
<keyword evidence="2" id="KW-0813">Transport</keyword>
<feature type="transmembrane region" description="Helical" evidence="7">
    <location>
        <begin position="402"/>
        <end position="423"/>
    </location>
</feature>
<evidence type="ECO:0000256" key="4">
    <source>
        <dbReference type="ARBA" id="ARBA00022989"/>
    </source>
</evidence>
<dbReference type="AlphaFoldDB" id="A0A417Y639"/>
<protein>
    <submittedName>
        <fullName evidence="9">Cation/H(+) antiporter</fullName>
    </submittedName>
</protein>
<dbReference type="Gene3D" id="1.20.1530.20">
    <property type="match status" value="1"/>
</dbReference>
<dbReference type="GO" id="GO:0015297">
    <property type="term" value="F:antiporter activity"/>
    <property type="evidence" value="ECO:0007669"/>
    <property type="project" value="InterPro"/>
</dbReference>
<evidence type="ECO:0000313" key="9">
    <source>
        <dbReference type="EMBL" id="RHW28037.1"/>
    </source>
</evidence>
<proteinExistence type="predicted"/>
<accession>A0A417Y639</accession>
<dbReference type="PANTHER" id="PTHR32468:SF0">
    <property type="entry name" value="K(+)_H(+) ANTIPORTER 1"/>
    <property type="match status" value="1"/>
</dbReference>
<feature type="domain" description="Cation/H+ exchanger transmembrane" evidence="8">
    <location>
        <begin position="34"/>
        <end position="421"/>
    </location>
</feature>
<feature type="transmembrane region" description="Helical" evidence="7">
    <location>
        <begin position="260"/>
        <end position="293"/>
    </location>
</feature>
<dbReference type="EMBL" id="QXGH01000011">
    <property type="protein sequence ID" value="RHW28037.1"/>
    <property type="molecule type" value="Genomic_DNA"/>
</dbReference>
<feature type="transmembrane region" description="Helical" evidence="7">
    <location>
        <begin position="339"/>
        <end position="359"/>
    </location>
</feature>
<dbReference type="PANTHER" id="PTHR32468">
    <property type="entry name" value="CATION/H + ANTIPORTER"/>
    <property type="match status" value="1"/>
</dbReference>
<feature type="transmembrane region" description="Helical" evidence="7">
    <location>
        <begin position="113"/>
        <end position="132"/>
    </location>
</feature>
<sequence>MSHVIAWSGAAEPIVTAKLLDIAVILGLLALIIVVARLAGAAVGKIGIPPVVGEIAAGVLLGPSLLGMELSGDLFPIEQRGFLEVLARVGLVLFMFVVGLELDISLVKGRGKVAGSVSVCSIVLPFSLGIGLAKVFVETDATAALKPDGVDFWPFALFMGAAMSITAFPVLARILTDRRMHRTETGGLALACAATDDIIAWTLLAVVLATSGIEGSHGHLPGWAIYLAIPFVLFAIFVVRPALTWLTSAYRKAGELTPTILSVVLVGMLLFAGATEVIGIHFIFGAFLFGAIIPHENAAALRHEILVRLEQIAVLLLLPVFFLISGLKVNIQGLGSEHILPLVAILAVAIVGKYVGAYVGARIQQVPHWQASSLGLLMNTRGLTELIILNVGLEKGLLSQELFTLMVIMALVTTVMTGPLLNFTYPQRRVARDIAEAERAALGDEAVDRILVLSRPGADNEVPLEVAVAMLAGAQPAEIVIADLQPQGRLLDLGSGLSGELAEMAEAMERQQVLVRRGEEVGVPVRVIAHPSADVEEDLAELVQVLAPQGVVAWSDDPSLDAVLAVVDCPATVVATGTERFPDSVPVSVAFTPDSNGDAAVVLGARLAVARQVALQLPAEGGRRLATIRAALEERGLRVTEPMTPDPDSGLTAAVIDVAAVDAVPTASLGARSEPDAVPVDFATVDLGATAAIGAE</sequence>
<evidence type="ECO:0000256" key="3">
    <source>
        <dbReference type="ARBA" id="ARBA00022692"/>
    </source>
</evidence>
<evidence type="ECO:0000259" key="8">
    <source>
        <dbReference type="Pfam" id="PF00999"/>
    </source>
</evidence>
<dbReference type="GO" id="GO:1902600">
    <property type="term" value="P:proton transmembrane transport"/>
    <property type="evidence" value="ECO:0007669"/>
    <property type="project" value="InterPro"/>
</dbReference>
<evidence type="ECO:0000256" key="1">
    <source>
        <dbReference type="ARBA" id="ARBA00004141"/>
    </source>
</evidence>
<organism evidence="9 10">
    <name type="scientific">Nocardioides immobilis</name>
    <dbReference type="NCBI Taxonomy" id="2049295"/>
    <lineage>
        <taxon>Bacteria</taxon>
        <taxon>Bacillati</taxon>
        <taxon>Actinomycetota</taxon>
        <taxon>Actinomycetes</taxon>
        <taxon>Propionibacteriales</taxon>
        <taxon>Nocardioidaceae</taxon>
        <taxon>Nocardioides</taxon>
    </lineage>
</organism>
<name>A0A417Y639_9ACTN</name>
<dbReference type="InterPro" id="IPR038770">
    <property type="entry name" value="Na+/solute_symporter_sf"/>
</dbReference>
<comment type="subcellular location">
    <subcellularLocation>
        <location evidence="1">Membrane</location>
        <topology evidence="1">Multi-pass membrane protein</topology>
    </subcellularLocation>
</comment>
<keyword evidence="4 7" id="KW-1133">Transmembrane helix</keyword>
<feature type="transmembrane region" description="Helical" evidence="7">
    <location>
        <begin position="152"/>
        <end position="175"/>
    </location>
</feature>
<reference evidence="9 10" key="1">
    <citation type="submission" date="2018-09" db="EMBL/GenBank/DDBJ databases">
        <title>Genome sequencing of Nocardioides immobilis CCTCC AB 2017083 for comparison to Nocardioides silvaticus.</title>
        <authorList>
            <person name="Li C."/>
            <person name="Wang G."/>
        </authorList>
    </citation>
    <scope>NUCLEOTIDE SEQUENCE [LARGE SCALE GENOMIC DNA]</scope>
    <source>
        <strain evidence="9 10">CCTCC AB 2017083</strain>
    </source>
</reference>
<comment type="caution">
    <text evidence="9">The sequence shown here is derived from an EMBL/GenBank/DDBJ whole genome shotgun (WGS) entry which is preliminary data.</text>
</comment>